<evidence type="ECO:0000256" key="1">
    <source>
        <dbReference type="ARBA" id="ARBA00004141"/>
    </source>
</evidence>
<keyword evidence="9" id="KW-1185">Reference proteome</keyword>
<protein>
    <submittedName>
        <fullName evidence="8">Uncharacterized protein</fullName>
    </submittedName>
</protein>
<accession>A0A6V7RFZ0</accession>
<evidence type="ECO:0000256" key="2">
    <source>
        <dbReference type="ARBA" id="ARBA00022692"/>
    </source>
</evidence>
<feature type="transmembrane region" description="Helical" evidence="5">
    <location>
        <begin position="66"/>
        <end position="99"/>
    </location>
</feature>
<evidence type="ECO:0000259" key="6">
    <source>
        <dbReference type="Pfam" id="PF01957"/>
    </source>
</evidence>
<evidence type="ECO:0000256" key="4">
    <source>
        <dbReference type="ARBA" id="ARBA00023136"/>
    </source>
</evidence>
<feature type="transmembrane region" description="Helical" evidence="5">
    <location>
        <begin position="7"/>
        <end position="30"/>
    </location>
</feature>
<dbReference type="InterPro" id="IPR052165">
    <property type="entry name" value="Membrane_assoc_protease"/>
</dbReference>
<sequence length="214" mass="23744">MESFVSFITYPVTSGILLLIFFSCIVYQVFSEKINVSTLLAIMSISIYYIGHFFNSGFTYMSLILLFFGVILLTIEFFVIGLILGAVGLAMIIFSIIMVTSDPKIYGIVLLIVIVITLIEVGVFIKMKKKRVPIWKRLILTDATDTESGYTSFDDRGYLVGEIGVSLTPLRPSGTVLINDNRIDAVAEGTFINANVDVKVVYVEGTRIVVRPVN</sequence>
<keyword evidence="4 5" id="KW-0472">Membrane</keyword>
<name>A0A6V7RFZ0_9BACL</name>
<comment type="caution">
    <text evidence="8">The sequence shown here is derived from an EMBL/GenBank/DDBJ whole genome shotgun (WGS) entry which is preliminary data.</text>
</comment>
<dbReference type="InterPro" id="IPR056739">
    <property type="entry name" value="NfeD_membrane"/>
</dbReference>
<keyword evidence="2 5" id="KW-0812">Transmembrane</keyword>
<dbReference type="Gene3D" id="2.40.50.140">
    <property type="entry name" value="Nucleic acid-binding proteins"/>
    <property type="match status" value="1"/>
</dbReference>
<feature type="domain" description="NfeD integral membrane" evidence="7">
    <location>
        <begin position="14"/>
        <end position="125"/>
    </location>
</feature>
<evidence type="ECO:0000313" key="8">
    <source>
        <dbReference type="EMBL" id="CAD2076105.1"/>
    </source>
</evidence>
<evidence type="ECO:0000313" key="9">
    <source>
        <dbReference type="Proteomes" id="UP000588186"/>
    </source>
</evidence>
<dbReference type="Pfam" id="PF24961">
    <property type="entry name" value="NfeD_membrane"/>
    <property type="match status" value="1"/>
</dbReference>
<evidence type="ECO:0000259" key="7">
    <source>
        <dbReference type="Pfam" id="PF24961"/>
    </source>
</evidence>
<dbReference type="EMBL" id="CAJEWB010000010">
    <property type="protein sequence ID" value="CAD2076105.1"/>
    <property type="molecule type" value="Genomic_DNA"/>
</dbReference>
<organism evidence="8 9">
    <name type="scientific">Phocicoccus pinnipedialis</name>
    <dbReference type="NCBI Taxonomy" id="110845"/>
    <lineage>
        <taxon>Bacteria</taxon>
        <taxon>Bacillati</taxon>
        <taxon>Bacillota</taxon>
        <taxon>Bacilli</taxon>
        <taxon>Bacillales</taxon>
        <taxon>Salinicoccaceae</taxon>
        <taxon>Phocicoccus</taxon>
    </lineage>
</organism>
<keyword evidence="3 5" id="KW-1133">Transmembrane helix</keyword>
<dbReference type="Pfam" id="PF01957">
    <property type="entry name" value="NfeD"/>
    <property type="match status" value="1"/>
</dbReference>
<dbReference type="Proteomes" id="UP000588186">
    <property type="component" value="Unassembled WGS sequence"/>
</dbReference>
<dbReference type="InterPro" id="IPR012340">
    <property type="entry name" value="NA-bd_OB-fold"/>
</dbReference>
<dbReference type="PANTHER" id="PTHR33507">
    <property type="entry name" value="INNER MEMBRANE PROTEIN YBBJ"/>
    <property type="match status" value="1"/>
</dbReference>
<proteinExistence type="predicted"/>
<comment type="subcellular location">
    <subcellularLocation>
        <location evidence="1">Membrane</location>
        <topology evidence="1">Multi-pass membrane protein</topology>
    </subcellularLocation>
</comment>
<evidence type="ECO:0000256" key="3">
    <source>
        <dbReference type="ARBA" id="ARBA00022989"/>
    </source>
</evidence>
<feature type="domain" description="NfeD-like C-terminal" evidence="6">
    <location>
        <begin position="159"/>
        <end position="212"/>
    </location>
</feature>
<feature type="transmembrane region" description="Helical" evidence="5">
    <location>
        <begin position="105"/>
        <end position="125"/>
    </location>
</feature>
<dbReference type="GO" id="GO:0005886">
    <property type="term" value="C:plasma membrane"/>
    <property type="evidence" value="ECO:0007669"/>
    <property type="project" value="TreeGrafter"/>
</dbReference>
<dbReference type="PANTHER" id="PTHR33507:SF3">
    <property type="entry name" value="INNER MEMBRANE PROTEIN YBBJ"/>
    <property type="match status" value="1"/>
</dbReference>
<dbReference type="AlphaFoldDB" id="A0A6V7RFZ0"/>
<reference evidence="8 9" key="1">
    <citation type="submission" date="2020-07" db="EMBL/GenBank/DDBJ databases">
        <authorList>
            <person name="Criscuolo A."/>
        </authorList>
    </citation>
    <scope>NUCLEOTIDE SEQUENCE [LARGE SCALE GENOMIC DNA]</scope>
    <source>
        <strain evidence="8">CIP107946</strain>
    </source>
</reference>
<evidence type="ECO:0000256" key="5">
    <source>
        <dbReference type="SAM" id="Phobius"/>
    </source>
</evidence>
<dbReference type="RefSeq" id="WP_186077712.1">
    <property type="nucleotide sequence ID" value="NZ_CAJEWB010000010.1"/>
</dbReference>
<gene>
    <name evidence="8" type="ORF">JEOPIN946_01177</name>
</gene>
<dbReference type="InterPro" id="IPR002810">
    <property type="entry name" value="NfeD-like_C"/>
</dbReference>